<dbReference type="eggNOG" id="COG2114">
    <property type="taxonomic scope" value="Bacteria"/>
</dbReference>
<dbReference type="Gene3D" id="3.40.50.10070">
    <property type="entry name" value="TolB, N-terminal domain"/>
    <property type="match status" value="1"/>
</dbReference>
<sequence length="631" mass="69938">MGTNGFKRKLAAILSADVAGYSRLMGEDEAATVRTLEAYRRVISDLIQQHRGRVVDSPGDNILAEFVSVVDAVQCAVSAQKEIQARNTELPENRRMQFRIGINLGDVIEEGDRIYGDGVNIAARLESLADPGGICVSKTAFEHIESKLPLGYEYLGEQTVKNIAKPICAYKVQMERRVTVKDHAEAKSKGGTWHRPLIVALAGVLLITVVAAALWQFDFLPVRTRVDDTTVQRMAFPLPDKPSIAVMPFVNMTGEQSQDFFCDGLSESLIAALSRVPELFVIGRDSTFIYKGRAAPMRQVSEDLGVRYVLEGSVQRAGDRVRVTAQLIDALKGHHLWSERYDRNVKDIFELQDEISMKILTELRVKITEGEAARILPKGTNNLQAYLKVLEGEWYRNQNNKEANNVAKRLYHEAVELDPAYAMAYVGLARAQGFDVWLGASKSPKETLADAMKSARKAIELDDSSAEANAAASAVLVAMREHEKAIEVGERAVTLNPNSANALYTLGMVLNYAGRSEEALPLLRQAVRFNPVVPKYYHHFSTACRETGRYEEGIAALKTSLGRVPDDVLANVVLATLYVYAGREDEARAAVAEVRRIDPGFSLERFARGSPWKEGPKRDRFIDALRRAGLK</sequence>
<dbReference type="Pfam" id="PF12895">
    <property type="entry name" value="ANAPC3"/>
    <property type="match status" value="1"/>
</dbReference>
<dbReference type="InterPro" id="IPR019734">
    <property type="entry name" value="TPR_rpt"/>
</dbReference>
<evidence type="ECO:0000256" key="2">
    <source>
        <dbReference type="SAM" id="Phobius"/>
    </source>
</evidence>
<dbReference type="InterPro" id="IPR001054">
    <property type="entry name" value="A/G_cyclase"/>
</dbReference>
<dbReference type="CDD" id="cd07302">
    <property type="entry name" value="CHD"/>
    <property type="match status" value="1"/>
</dbReference>
<dbReference type="SUPFAM" id="SSF55073">
    <property type="entry name" value="Nucleotide cyclase"/>
    <property type="match status" value="1"/>
</dbReference>
<keyword evidence="2" id="KW-1133">Transmembrane helix</keyword>
<dbReference type="Pfam" id="PF00211">
    <property type="entry name" value="Guanylate_cyc"/>
    <property type="match status" value="1"/>
</dbReference>
<feature type="transmembrane region" description="Helical" evidence="2">
    <location>
        <begin position="197"/>
        <end position="217"/>
    </location>
</feature>
<dbReference type="InterPro" id="IPR050697">
    <property type="entry name" value="Adenylyl/Guanylyl_Cyclase_3/4"/>
</dbReference>
<dbReference type="PANTHER" id="PTHR43081:SF19">
    <property type="entry name" value="PH-SENSITIVE ADENYLATE CYCLASE RV1264"/>
    <property type="match status" value="1"/>
</dbReference>
<organism evidence="4 5">
    <name type="scientific">Syntrophobacter fumaroxidans (strain DSM 10017 / MPOB)</name>
    <dbReference type="NCBI Taxonomy" id="335543"/>
    <lineage>
        <taxon>Bacteria</taxon>
        <taxon>Pseudomonadati</taxon>
        <taxon>Thermodesulfobacteriota</taxon>
        <taxon>Syntrophobacteria</taxon>
        <taxon>Syntrophobacterales</taxon>
        <taxon>Syntrophobacteraceae</taxon>
        <taxon>Syntrophobacter</taxon>
    </lineage>
</organism>
<dbReference type="Gene3D" id="1.25.40.10">
    <property type="entry name" value="Tetratricopeptide repeat domain"/>
    <property type="match status" value="1"/>
</dbReference>
<keyword evidence="2" id="KW-0472">Membrane</keyword>
<evidence type="ECO:0000259" key="3">
    <source>
        <dbReference type="PROSITE" id="PS50125"/>
    </source>
</evidence>
<feature type="repeat" description="TPR" evidence="1">
    <location>
        <begin position="466"/>
        <end position="499"/>
    </location>
</feature>
<dbReference type="Proteomes" id="UP000001784">
    <property type="component" value="Chromosome"/>
</dbReference>
<dbReference type="GO" id="GO:0004016">
    <property type="term" value="F:adenylate cyclase activity"/>
    <property type="evidence" value="ECO:0007669"/>
    <property type="project" value="UniProtKB-ARBA"/>
</dbReference>
<keyword evidence="5" id="KW-1185">Reference proteome</keyword>
<dbReference type="EMBL" id="CP000478">
    <property type="protein sequence ID" value="ABK16877.1"/>
    <property type="molecule type" value="Genomic_DNA"/>
</dbReference>
<dbReference type="eggNOG" id="COG5616">
    <property type="taxonomic scope" value="Bacteria"/>
</dbReference>
<dbReference type="RefSeq" id="WP_011698048.1">
    <property type="nucleotide sequence ID" value="NC_008554.1"/>
</dbReference>
<name>A0LHH5_SYNFM</name>
<dbReference type="STRING" id="335543.Sfum_1184"/>
<accession>A0LHH5</accession>
<feature type="domain" description="Guanylate cyclase" evidence="3">
    <location>
        <begin position="12"/>
        <end position="126"/>
    </location>
</feature>
<keyword evidence="2" id="KW-0812">Transmembrane</keyword>
<evidence type="ECO:0000256" key="1">
    <source>
        <dbReference type="PROSITE-ProRule" id="PRU00339"/>
    </source>
</evidence>
<gene>
    <name evidence="4" type="ordered locus">Sfum_1184</name>
</gene>
<proteinExistence type="predicted"/>
<dbReference type="InterPro" id="IPR011990">
    <property type="entry name" value="TPR-like_helical_dom_sf"/>
</dbReference>
<dbReference type="PANTHER" id="PTHR43081">
    <property type="entry name" value="ADENYLATE CYCLASE, TERMINAL-DIFFERENTIATION SPECIFIC-RELATED"/>
    <property type="match status" value="1"/>
</dbReference>
<dbReference type="SMART" id="SM00028">
    <property type="entry name" value="TPR"/>
    <property type="match status" value="4"/>
</dbReference>
<dbReference type="PROSITE" id="PS50005">
    <property type="entry name" value="TPR"/>
    <property type="match status" value="2"/>
</dbReference>
<dbReference type="PROSITE" id="PS50125">
    <property type="entry name" value="GUANYLATE_CYCLASE_2"/>
    <property type="match status" value="1"/>
</dbReference>
<dbReference type="InterPro" id="IPR029787">
    <property type="entry name" value="Nucleotide_cyclase"/>
</dbReference>
<keyword evidence="1" id="KW-0802">TPR repeat</keyword>
<dbReference type="GO" id="GO:0006171">
    <property type="term" value="P:cAMP biosynthetic process"/>
    <property type="evidence" value="ECO:0007669"/>
    <property type="project" value="TreeGrafter"/>
</dbReference>
<evidence type="ECO:0000313" key="5">
    <source>
        <dbReference type="Proteomes" id="UP000001784"/>
    </source>
</evidence>
<dbReference type="eggNOG" id="COG0457">
    <property type="taxonomic scope" value="Bacteria"/>
</dbReference>
<protein>
    <submittedName>
        <fullName evidence="4">Adenylyl cyclase class-3/4/guanylyl cyclase</fullName>
    </submittedName>
</protein>
<dbReference type="HOGENOM" id="CLU_019981_0_0_7"/>
<reference evidence="4 5" key="1">
    <citation type="submission" date="2006-10" db="EMBL/GenBank/DDBJ databases">
        <title>Complete sequence of Syntrophobacter fumaroxidans MPOB.</title>
        <authorList>
            <consortium name="US DOE Joint Genome Institute"/>
            <person name="Copeland A."/>
            <person name="Lucas S."/>
            <person name="Lapidus A."/>
            <person name="Barry K."/>
            <person name="Detter J.C."/>
            <person name="Glavina del Rio T."/>
            <person name="Hammon N."/>
            <person name="Israni S."/>
            <person name="Pitluck S."/>
            <person name="Goltsman E.G."/>
            <person name="Martinez M."/>
            <person name="Schmutz J."/>
            <person name="Larimer F."/>
            <person name="Land M."/>
            <person name="Hauser L."/>
            <person name="Kyrpides N."/>
            <person name="Kim E."/>
            <person name="Boone D.R."/>
            <person name="Brockman F."/>
            <person name="Culley D."/>
            <person name="Ferry J."/>
            <person name="Gunsalus R."/>
            <person name="McInerney M.J."/>
            <person name="Morrison M."/>
            <person name="Plugge C."/>
            <person name="Rohlin L."/>
            <person name="Scholten J."/>
            <person name="Sieber J."/>
            <person name="Stams A.J.M."/>
            <person name="Worm P."/>
            <person name="Henstra A.M."/>
            <person name="Richardson P."/>
        </authorList>
    </citation>
    <scope>NUCLEOTIDE SEQUENCE [LARGE SCALE GENOMIC DNA]</scope>
    <source>
        <strain evidence="5">DSM 10017 / MPOB</strain>
    </source>
</reference>
<dbReference type="GO" id="GO:0035556">
    <property type="term" value="P:intracellular signal transduction"/>
    <property type="evidence" value="ECO:0007669"/>
    <property type="project" value="InterPro"/>
</dbReference>
<feature type="repeat" description="TPR" evidence="1">
    <location>
        <begin position="500"/>
        <end position="533"/>
    </location>
</feature>
<dbReference type="KEGG" id="sfu:Sfum_1184"/>
<dbReference type="AlphaFoldDB" id="A0LHH5"/>
<dbReference type="SUPFAM" id="SSF48452">
    <property type="entry name" value="TPR-like"/>
    <property type="match status" value="1"/>
</dbReference>
<dbReference type="InParanoid" id="A0LHH5"/>
<evidence type="ECO:0000313" key="4">
    <source>
        <dbReference type="EMBL" id="ABK16877.1"/>
    </source>
</evidence>
<dbReference type="Gene3D" id="3.30.70.1230">
    <property type="entry name" value="Nucleotide cyclase"/>
    <property type="match status" value="1"/>
</dbReference>